<dbReference type="EMBL" id="ML170235">
    <property type="protein sequence ID" value="TDL16784.1"/>
    <property type="molecule type" value="Genomic_DNA"/>
</dbReference>
<proteinExistence type="predicted"/>
<dbReference type="VEuPathDB" id="FungiDB:BD410DRAFT_696716"/>
<evidence type="ECO:0000313" key="1">
    <source>
        <dbReference type="EMBL" id="TDL16784.1"/>
    </source>
</evidence>
<reference evidence="1 2" key="1">
    <citation type="submission" date="2018-06" db="EMBL/GenBank/DDBJ databases">
        <title>A transcriptomic atlas of mushroom development highlights an independent origin of complex multicellularity.</title>
        <authorList>
            <consortium name="DOE Joint Genome Institute"/>
            <person name="Krizsan K."/>
            <person name="Almasi E."/>
            <person name="Merenyi Z."/>
            <person name="Sahu N."/>
            <person name="Viragh M."/>
            <person name="Koszo T."/>
            <person name="Mondo S."/>
            <person name="Kiss B."/>
            <person name="Balint B."/>
            <person name="Kues U."/>
            <person name="Barry K."/>
            <person name="Hegedus J.C."/>
            <person name="Henrissat B."/>
            <person name="Johnson J."/>
            <person name="Lipzen A."/>
            <person name="Ohm R."/>
            <person name="Nagy I."/>
            <person name="Pangilinan J."/>
            <person name="Yan J."/>
            <person name="Xiong Y."/>
            <person name="Grigoriev I.V."/>
            <person name="Hibbett D.S."/>
            <person name="Nagy L.G."/>
        </authorList>
    </citation>
    <scope>NUCLEOTIDE SEQUENCE [LARGE SCALE GENOMIC DNA]</scope>
    <source>
        <strain evidence="1 2">SZMC22713</strain>
    </source>
</reference>
<keyword evidence="2" id="KW-1185">Reference proteome</keyword>
<name>A0A4Y7PN01_9AGAM</name>
<feature type="non-terminal residue" evidence="1">
    <location>
        <position position="225"/>
    </location>
</feature>
<gene>
    <name evidence="1" type="ORF">BD410DRAFT_696716</name>
</gene>
<sequence>CITTPNMNSIPQFPFFDQRGPFLREDGHWGPHEFTRWPQLRSGKAFVHHSCIPRRPVDPQDPFYDSIVWRKFTLADWTPDPLYLEAGVGLLQESLINQLSIESEALLRQLNACIESHKIHNPKHITEKDETHVKLMGIALRDGISRLRNLADTPRAVIFAAATLQRMLLEDHGWLNWVVDIRYRSENIASETYQTLHVRGSFVHNGDNVIPLYHIGVPVWFIRPI</sequence>
<protein>
    <submittedName>
        <fullName evidence="1">Uncharacterized protein</fullName>
    </submittedName>
</protein>
<dbReference type="OrthoDB" id="2634326at2759"/>
<dbReference type="AlphaFoldDB" id="A0A4Y7PN01"/>
<evidence type="ECO:0000313" key="2">
    <source>
        <dbReference type="Proteomes" id="UP000294933"/>
    </source>
</evidence>
<organism evidence="1 2">
    <name type="scientific">Rickenella mellea</name>
    <dbReference type="NCBI Taxonomy" id="50990"/>
    <lineage>
        <taxon>Eukaryota</taxon>
        <taxon>Fungi</taxon>
        <taxon>Dikarya</taxon>
        <taxon>Basidiomycota</taxon>
        <taxon>Agaricomycotina</taxon>
        <taxon>Agaricomycetes</taxon>
        <taxon>Hymenochaetales</taxon>
        <taxon>Rickenellaceae</taxon>
        <taxon>Rickenella</taxon>
    </lineage>
</organism>
<feature type="non-terminal residue" evidence="1">
    <location>
        <position position="1"/>
    </location>
</feature>
<accession>A0A4Y7PN01</accession>
<dbReference type="Proteomes" id="UP000294933">
    <property type="component" value="Unassembled WGS sequence"/>
</dbReference>